<evidence type="ECO:0000313" key="1">
    <source>
        <dbReference type="EMBL" id="KAL3513287.1"/>
    </source>
</evidence>
<proteinExistence type="predicted"/>
<name>A0ABD2Z5A2_9GENT</name>
<protein>
    <submittedName>
        <fullName evidence="1">Uncharacterized protein</fullName>
    </submittedName>
</protein>
<gene>
    <name evidence="1" type="ORF">ACH5RR_026004</name>
</gene>
<dbReference type="Proteomes" id="UP001630127">
    <property type="component" value="Unassembled WGS sequence"/>
</dbReference>
<organism evidence="1 2">
    <name type="scientific">Cinchona calisaya</name>
    <dbReference type="NCBI Taxonomy" id="153742"/>
    <lineage>
        <taxon>Eukaryota</taxon>
        <taxon>Viridiplantae</taxon>
        <taxon>Streptophyta</taxon>
        <taxon>Embryophyta</taxon>
        <taxon>Tracheophyta</taxon>
        <taxon>Spermatophyta</taxon>
        <taxon>Magnoliopsida</taxon>
        <taxon>eudicotyledons</taxon>
        <taxon>Gunneridae</taxon>
        <taxon>Pentapetalae</taxon>
        <taxon>asterids</taxon>
        <taxon>lamiids</taxon>
        <taxon>Gentianales</taxon>
        <taxon>Rubiaceae</taxon>
        <taxon>Cinchonoideae</taxon>
        <taxon>Cinchoneae</taxon>
        <taxon>Cinchona</taxon>
    </lineage>
</organism>
<accession>A0ABD2Z5A2</accession>
<evidence type="ECO:0000313" key="2">
    <source>
        <dbReference type="Proteomes" id="UP001630127"/>
    </source>
</evidence>
<dbReference type="AlphaFoldDB" id="A0ABD2Z5A2"/>
<dbReference type="EMBL" id="JBJUIK010000011">
    <property type="protein sequence ID" value="KAL3513287.1"/>
    <property type="molecule type" value="Genomic_DNA"/>
</dbReference>
<comment type="caution">
    <text evidence="1">The sequence shown here is derived from an EMBL/GenBank/DDBJ whole genome shotgun (WGS) entry which is preliminary data.</text>
</comment>
<sequence>MFHNNKKKILREKEIIDTLSDSEEIICKPRARGELQFKLHDFLCKIRCKIPTEKPPDSLEPGMIRPKKQQQYSLTRTITTRQSARVLQQLSFPSSEWGIHNASSIRRLKYLIHSHNVQMIAIFEPMVDIQHIDPICTRLGFFLGLEVLLHGREPIMVEQSSSGLIEYWLIMPSWSGLQIVKVLVREGTASLWFERWHDDGLSADFFDSDIPSVAIRDVYSNEEGWNCSLLGLDATMMQQLRDSKIFLFAHSNLPA</sequence>
<reference evidence="1 2" key="1">
    <citation type="submission" date="2024-11" db="EMBL/GenBank/DDBJ databases">
        <title>A near-complete genome assembly of Cinchona calisaya.</title>
        <authorList>
            <person name="Lian D.C."/>
            <person name="Zhao X.W."/>
            <person name="Wei L."/>
        </authorList>
    </citation>
    <scope>NUCLEOTIDE SEQUENCE [LARGE SCALE GENOMIC DNA]</scope>
    <source>
        <tissue evidence="1">Nenye</tissue>
    </source>
</reference>
<keyword evidence="2" id="KW-1185">Reference proteome</keyword>